<name>X6M6R8_RETFI</name>
<dbReference type="AlphaFoldDB" id="X6M6R8"/>
<proteinExistence type="predicted"/>
<feature type="region of interest" description="Disordered" evidence="1">
    <location>
        <begin position="1"/>
        <end position="74"/>
    </location>
</feature>
<evidence type="ECO:0000256" key="1">
    <source>
        <dbReference type="SAM" id="MobiDB-lite"/>
    </source>
</evidence>
<accession>X6M6R8</accession>
<feature type="compositionally biased region" description="Polar residues" evidence="1">
    <location>
        <begin position="1"/>
        <end position="14"/>
    </location>
</feature>
<evidence type="ECO:0000313" key="2">
    <source>
        <dbReference type="EMBL" id="ETO09688.1"/>
    </source>
</evidence>
<sequence>MSDRITFQNGQQSGEYGLFEGPFEGILDMRPDSSAPVKNENNDAGGLPNPIFDSDEEDVEDSPPVPDHAQSLDAPPTELKENEFLMESDPVTQNSGGIEAKPAYYFSDNLNGVNAGGNEMVYSSNISNGNVSSSNQSVNSNSNNNVGTNKGIQINDVDFTHLLRQVDVGIEKMEQVKEIIRKFSKHQLQDATKLLEVLDRYPAKYLDANGDGMKEFAQCCDLTQTLIIETTRAQRRLAEYLANKIVPTMNKYIQ</sequence>
<protein>
    <submittedName>
        <fullName evidence="2">Uncharacterized protein</fullName>
    </submittedName>
</protein>
<organism evidence="2 3">
    <name type="scientific">Reticulomyxa filosa</name>
    <dbReference type="NCBI Taxonomy" id="46433"/>
    <lineage>
        <taxon>Eukaryota</taxon>
        <taxon>Sar</taxon>
        <taxon>Rhizaria</taxon>
        <taxon>Retaria</taxon>
        <taxon>Foraminifera</taxon>
        <taxon>Monothalamids</taxon>
        <taxon>Reticulomyxidae</taxon>
        <taxon>Reticulomyxa</taxon>
    </lineage>
</organism>
<comment type="caution">
    <text evidence="2">The sequence shown here is derived from an EMBL/GenBank/DDBJ whole genome shotgun (WGS) entry which is preliminary data.</text>
</comment>
<reference evidence="2 3" key="1">
    <citation type="journal article" date="2013" name="Curr. Biol.">
        <title>The Genome of the Foraminiferan Reticulomyxa filosa.</title>
        <authorList>
            <person name="Glockner G."/>
            <person name="Hulsmann N."/>
            <person name="Schleicher M."/>
            <person name="Noegel A.A."/>
            <person name="Eichinger L."/>
            <person name="Gallinger C."/>
            <person name="Pawlowski J."/>
            <person name="Sierra R."/>
            <person name="Euteneuer U."/>
            <person name="Pillet L."/>
            <person name="Moustafa A."/>
            <person name="Platzer M."/>
            <person name="Groth M."/>
            <person name="Szafranski K."/>
            <person name="Schliwa M."/>
        </authorList>
    </citation>
    <scope>NUCLEOTIDE SEQUENCE [LARGE SCALE GENOMIC DNA]</scope>
</reference>
<evidence type="ECO:0000313" key="3">
    <source>
        <dbReference type="Proteomes" id="UP000023152"/>
    </source>
</evidence>
<dbReference type="Proteomes" id="UP000023152">
    <property type="component" value="Unassembled WGS sequence"/>
</dbReference>
<gene>
    <name evidence="2" type="ORF">RFI_27686</name>
</gene>
<keyword evidence="3" id="KW-1185">Reference proteome</keyword>
<feature type="non-terminal residue" evidence="2">
    <location>
        <position position="254"/>
    </location>
</feature>
<dbReference type="EMBL" id="ASPP01023948">
    <property type="protein sequence ID" value="ETO09688.1"/>
    <property type="molecule type" value="Genomic_DNA"/>
</dbReference>